<keyword evidence="10" id="KW-1185">Reference proteome</keyword>
<evidence type="ECO:0000256" key="5">
    <source>
        <dbReference type="ARBA" id="ARBA00023163"/>
    </source>
</evidence>
<dbReference type="Pfam" id="PF08281">
    <property type="entry name" value="Sigma70_r4_2"/>
    <property type="match status" value="1"/>
</dbReference>
<dbReference type="RefSeq" id="WP_379832327.1">
    <property type="nucleotide sequence ID" value="NZ_JBHUHU010000006.1"/>
</dbReference>
<dbReference type="PROSITE" id="PS01063">
    <property type="entry name" value="SIGMA70_ECF"/>
    <property type="match status" value="1"/>
</dbReference>
<dbReference type="InterPro" id="IPR039425">
    <property type="entry name" value="RNA_pol_sigma-70-like"/>
</dbReference>
<keyword evidence="5 6" id="KW-0804">Transcription</keyword>
<dbReference type="PANTHER" id="PTHR43133">
    <property type="entry name" value="RNA POLYMERASE ECF-TYPE SIGMA FACTO"/>
    <property type="match status" value="1"/>
</dbReference>
<evidence type="ECO:0000259" key="7">
    <source>
        <dbReference type="Pfam" id="PF04542"/>
    </source>
</evidence>
<dbReference type="SUPFAM" id="SSF88946">
    <property type="entry name" value="Sigma2 domain of RNA polymerase sigma factors"/>
    <property type="match status" value="1"/>
</dbReference>
<organism evidence="9 10">
    <name type="scientific">Flagellimonas iocasae</name>
    <dbReference type="NCBI Taxonomy" id="2055905"/>
    <lineage>
        <taxon>Bacteria</taxon>
        <taxon>Pseudomonadati</taxon>
        <taxon>Bacteroidota</taxon>
        <taxon>Flavobacteriia</taxon>
        <taxon>Flavobacteriales</taxon>
        <taxon>Flavobacteriaceae</taxon>
        <taxon>Flagellimonas</taxon>
    </lineage>
</organism>
<dbReference type="Proteomes" id="UP001597342">
    <property type="component" value="Unassembled WGS sequence"/>
</dbReference>
<proteinExistence type="inferred from homology"/>
<comment type="similarity">
    <text evidence="1 6">Belongs to the sigma-70 factor family. ECF subfamily.</text>
</comment>
<feature type="domain" description="RNA polymerase sigma-70 region 2" evidence="7">
    <location>
        <begin position="24"/>
        <end position="91"/>
    </location>
</feature>
<dbReference type="SUPFAM" id="SSF88659">
    <property type="entry name" value="Sigma3 and sigma4 domains of RNA polymerase sigma factors"/>
    <property type="match status" value="1"/>
</dbReference>
<comment type="caution">
    <text evidence="9">The sequence shown here is derived from an EMBL/GenBank/DDBJ whole genome shotgun (WGS) entry which is preliminary data.</text>
</comment>
<dbReference type="InterPro" id="IPR036388">
    <property type="entry name" value="WH-like_DNA-bd_sf"/>
</dbReference>
<dbReference type="PANTHER" id="PTHR43133:SF51">
    <property type="entry name" value="RNA POLYMERASE SIGMA FACTOR"/>
    <property type="match status" value="1"/>
</dbReference>
<evidence type="ECO:0000256" key="2">
    <source>
        <dbReference type="ARBA" id="ARBA00023015"/>
    </source>
</evidence>
<evidence type="ECO:0000313" key="10">
    <source>
        <dbReference type="Proteomes" id="UP001597342"/>
    </source>
</evidence>
<evidence type="ECO:0000256" key="4">
    <source>
        <dbReference type="ARBA" id="ARBA00023125"/>
    </source>
</evidence>
<dbReference type="InterPro" id="IPR013324">
    <property type="entry name" value="RNA_pol_sigma_r3/r4-like"/>
</dbReference>
<gene>
    <name evidence="9" type="ORF">ACFSJE_18285</name>
</gene>
<protein>
    <recommendedName>
        <fullName evidence="6">RNA polymerase sigma factor</fullName>
    </recommendedName>
</protein>
<dbReference type="InterPro" id="IPR013325">
    <property type="entry name" value="RNA_pol_sigma_r2"/>
</dbReference>
<dbReference type="EMBL" id="JBHUHU010000006">
    <property type="protein sequence ID" value="MFD2101745.1"/>
    <property type="molecule type" value="Genomic_DNA"/>
</dbReference>
<keyword evidence="4 6" id="KW-0238">DNA-binding</keyword>
<evidence type="ECO:0000259" key="8">
    <source>
        <dbReference type="Pfam" id="PF08281"/>
    </source>
</evidence>
<accession>A0ABW4Y204</accession>
<dbReference type="Pfam" id="PF04542">
    <property type="entry name" value="Sigma70_r2"/>
    <property type="match status" value="1"/>
</dbReference>
<dbReference type="InterPro" id="IPR014284">
    <property type="entry name" value="RNA_pol_sigma-70_dom"/>
</dbReference>
<feature type="domain" description="RNA polymerase sigma factor 70 region 4 type 2" evidence="8">
    <location>
        <begin position="125"/>
        <end position="174"/>
    </location>
</feature>
<sequence length="192" mass="22133">MLTDSEKKLIDEIKRGNTNAFSELVDIYKDLVFTLSLRMLANREEAEEVAQDTFLKIFNALPKFKGDSKVSTWIYRIAYNTCLDRLRANKKSRVFKDVAEMEGIIFKDMDNALDSMIMDERNAMVNACLAQLSSEDAGLLTLFYFEDKSLIEIEKVLNTPVGVLKVRLFRARKRFAKVLEMSFKSEIFQDNG</sequence>
<dbReference type="InterPro" id="IPR007627">
    <property type="entry name" value="RNA_pol_sigma70_r2"/>
</dbReference>
<dbReference type="Gene3D" id="1.10.10.10">
    <property type="entry name" value="Winged helix-like DNA-binding domain superfamily/Winged helix DNA-binding domain"/>
    <property type="match status" value="1"/>
</dbReference>
<dbReference type="NCBIfam" id="TIGR02937">
    <property type="entry name" value="sigma70-ECF"/>
    <property type="match status" value="1"/>
</dbReference>
<reference evidence="10" key="1">
    <citation type="journal article" date="2019" name="Int. J. Syst. Evol. Microbiol.">
        <title>The Global Catalogue of Microorganisms (GCM) 10K type strain sequencing project: providing services to taxonomists for standard genome sequencing and annotation.</title>
        <authorList>
            <consortium name="The Broad Institute Genomics Platform"/>
            <consortium name="The Broad Institute Genome Sequencing Center for Infectious Disease"/>
            <person name="Wu L."/>
            <person name="Ma J."/>
        </authorList>
    </citation>
    <scope>NUCLEOTIDE SEQUENCE [LARGE SCALE GENOMIC DNA]</scope>
    <source>
        <strain evidence="10">JCM 3389</strain>
    </source>
</reference>
<keyword evidence="3 6" id="KW-0731">Sigma factor</keyword>
<keyword evidence="2 6" id="KW-0805">Transcription regulation</keyword>
<evidence type="ECO:0000256" key="6">
    <source>
        <dbReference type="RuleBase" id="RU000716"/>
    </source>
</evidence>
<dbReference type="InterPro" id="IPR013249">
    <property type="entry name" value="RNA_pol_sigma70_r4_t2"/>
</dbReference>
<evidence type="ECO:0000256" key="1">
    <source>
        <dbReference type="ARBA" id="ARBA00010641"/>
    </source>
</evidence>
<name>A0ABW4Y204_9FLAO</name>
<dbReference type="Gene3D" id="1.10.1740.10">
    <property type="match status" value="1"/>
</dbReference>
<dbReference type="InterPro" id="IPR000838">
    <property type="entry name" value="RNA_pol_sigma70_ECF_CS"/>
</dbReference>
<evidence type="ECO:0000313" key="9">
    <source>
        <dbReference type="EMBL" id="MFD2101745.1"/>
    </source>
</evidence>
<evidence type="ECO:0000256" key="3">
    <source>
        <dbReference type="ARBA" id="ARBA00023082"/>
    </source>
</evidence>